<dbReference type="PIRSF" id="PIRSF006320">
    <property type="entry name" value="Elb2"/>
    <property type="match status" value="1"/>
</dbReference>
<dbReference type="STRING" id="376427.SAMN04487954_103265"/>
<dbReference type="PANTHER" id="PTHR10224">
    <property type="entry name" value="ES1 PROTEIN HOMOLOG, MITOCHONDRIAL"/>
    <property type="match status" value="1"/>
</dbReference>
<protein>
    <recommendedName>
        <fullName evidence="1">Glyoxalase</fullName>
    </recommendedName>
</protein>
<keyword evidence="1" id="KW-0456">Lyase</keyword>
<dbReference type="InterPro" id="IPR029062">
    <property type="entry name" value="Class_I_gatase-like"/>
</dbReference>
<comment type="function">
    <text evidence="1">Displays glyoxalase activity, catalyzing the conversion of glyoxal to glycolate.</text>
</comment>
<dbReference type="OrthoDB" id="5605062at2"/>
<organism evidence="2 3">
    <name type="scientific">Billgrantia gudaonensis</name>
    <dbReference type="NCBI Taxonomy" id="376427"/>
    <lineage>
        <taxon>Bacteria</taxon>
        <taxon>Pseudomonadati</taxon>
        <taxon>Pseudomonadota</taxon>
        <taxon>Gammaproteobacteria</taxon>
        <taxon>Oceanospirillales</taxon>
        <taxon>Halomonadaceae</taxon>
        <taxon>Billgrantia</taxon>
    </lineage>
</organism>
<dbReference type="Proteomes" id="UP000198525">
    <property type="component" value="Unassembled WGS sequence"/>
</dbReference>
<evidence type="ECO:0000313" key="2">
    <source>
        <dbReference type="EMBL" id="SDJ18163.1"/>
    </source>
</evidence>
<evidence type="ECO:0000256" key="1">
    <source>
        <dbReference type="PIRNR" id="PIRNR006320"/>
    </source>
</evidence>
<proteinExistence type="inferred from homology"/>
<comment type="similarity">
    <text evidence="1">Belongs to the peptidase C56 family.</text>
</comment>
<accession>A0A1G8RMN8</accession>
<sequence>MSKQVAVILSGCGVQDGSEIYETTLTLLRLDQLGIGYRCFAPNISQQDVVDHCRGEAVDGEERNVLVEAARLARGDIAPLEALDADDFDAVILPGGFGAAKNLSNFAAAGSDMEVLEALTAVMEDFHAERKPIGLMCIAPVLSPKLLGPGVAVTVGHDPGVAGAISTMGGLHRSCGVEDIVVDFENRVVSTPAYMLATRISEAATGIFKLVDRIDEMMDL</sequence>
<dbReference type="PANTHER" id="PTHR10224:SF12">
    <property type="entry name" value="GLYOXALASE ELBB"/>
    <property type="match status" value="1"/>
</dbReference>
<reference evidence="2 3" key="1">
    <citation type="submission" date="2016-10" db="EMBL/GenBank/DDBJ databases">
        <authorList>
            <person name="de Groot N.N."/>
        </authorList>
    </citation>
    <scope>NUCLEOTIDE SEQUENCE [LARGE SCALE GENOMIC DNA]</scope>
    <source>
        <strain evidence="2 3">CGMCC 1.6133</strain>
    </source>
</reference>
<name>A0A1G8RMN8_9GAMM</name>
<dbReference type="SUPFAM" id="SSF52317">
    <property type="entry name" value="Class I glutamine amidotransferase-like"/>
    <property type="match status" value="1"/>
</dbReference>
<dbReference type="GO" id="GO:0016829">
    <property type="term" value="F:lyase activity"/>
    <property type="evidence" value="ECO:0007669"/>
    <property type="project" value="UniProtKB-UniRule"/>
</dbReference>
<dbReference type="NCBIfam" id="NF008747">
    <property type="entry name" value="PRK11780.1"/>
    <property type="match status" value="1"/>
</dbReference>
<dbReference type="RefSeq" id="WP_089683848.1">
    <property type="nucleotide sequence ID" value="NZ_FNES01000003.1"/>
</dbReference>
<evidence type="ECO:0000313" key="3">
    <source>
        <dbReference type="Proteomes" id="UP000198525"/>
    </source>
</evidence>
<gene>
    <name evidence="2" type="ORF">SAMN04487954_103265</name>
</gene>
<dbReference type="Gene3D" id="3.40.50.880">
    <property type="match status" value="1"/>
</dbReference>
<dbReference type="CDD" id="cd03133">
    <property type="entry name" value="GATase1_ES1"/>
    <property type="match status" value="1"/>
</dbReference>
<dbReference type="InterPro" id="IPR026041">
    <property type="entry name" value="ElbB"/>
</dbReference>
<keyword evidence="3" id="KW-1185">Reference proteome</keyword>
<dbReference type="EMBL" id="FNES01000003">
    <property type="protein sequence ID" value="SDJ18163.1"/>
    <property type="molecule type" value="Genomic_DNA"/>
</dbReference>
<dbReference type="AlphaFoldDB" id="A0A1G8RMN8"/>
<comment type="catalytic activity">
    <reaction evidence="1">
        <text>glyoxal + H2O = glycolate + H(+)</text>
        <dbReference type="Rhea" id="RHEA:51672"/>
        <dbReference type="ChEBI" id="CHEBI:15377"/>
        <dbReference type="ChEBI" id="CHEBI:15378"/>
        <dbReference type="ChEBI" id="CHEBI:29805"/>
        <dbReference type="ChEBI" id="CHEBI:34779"/>
    </reaction>
</comment>